<reference evidence="3 4" key="1">
    <citation type="journal article" date="2019" name="Emerg. Microbes Infect.">
        <title>Comprehensive subspecies identification of 175 nontuberculous mycobacteria species based on 7547 genomic profiles.</title>
        <authorList>
            <person name="Matsumoto Y."/>
            <person name="Kinjo T."/>
            <person name="Motooka D."/>
            <person name="Nabeya D."/>
            <person name="Jung N."/>
            <person name="Uechi K."/>
            <person name="Horii T."/>
            <person name="Iida T."/>
            <person name="Fujita J."/>
            <person name="Nakamura S."/>
        </authorList>
    </citation>
    <scope>NUCLEOTIDE SEQUENCE [LARGE SCALE GENOMIC DNA]</scope>
    <source>
        <strain evidence="3 4">JCM 13574</strain>
    </source>
</reference>
<organism evidence="3 4">
    <name type="scientific">Mycolicibacterium madagascariense</name>
    <dbReference type="NCBI Taxonomy" id="212765"/>
    <lineage>
        <taxon>Bacteria</taxon>
        <taxon>Bacillati</taxon>
        <taxon>Actinomycetota</taxon>
        <taxon>Actinomycetes</taxon>
        <taxon>Mycobacteriales</taxon>
        <taxon>Mycobacteriaceae</taxon>
        <taxon>Mycolicibacterium</taxon>
    </lineage>
</organism>
<keyword evidence="4" id="KW-1185">Reference proteome</keyword>
<dbReference type="EMBL" id="AP022610">
    <property type="protein sequence ID" value="BBZ27791.1"/>
    <property type="molecule type" value="Genomic_DNA"/>
</dbReference>
<dbReference type="InterPro" id="IPR019692">
    <property type="entry name" value="CFP-6_PH"/>
</dbReference>
<sequence length="129" mass="13694">MSSPSATAPVVLRISPMAHVAVGFFTLGLLTLVLANPAVFGAVLVIPVVASVAVIRYRTTADRDTVTARTLFGSRTVGWEDVEGLRFDRSAWASAHLKDGSDLRLPAVTFATLPELTAATDGRVPNPYE</sequence>
<dbReference type="KEGG" id="mmag:MMAD_20860"/>
<keyword evidence="1" id="KW-0472">Membrane</keyword>
<accession>A0A7I7XF28</accession>
<dbReference type="Pfam" id="PF10756">
    <property type="entry name" value="bPH_6"/>
    <property type="match status" value="1"/>
</dbReference>
<feature type="transmembrane region" description="Helical" evidence="1">
    <location>
        <begin position="12"/>
        <end position="32"/>
    </location>
</feature>
<name>A0A7I7XF28_9MYCO</name>
<evidence type="ECO:0000259" key="2">
    <source>
        <dbReference type="Pfam" id="PF10756"/>
    </source>
</evidence>
<dbReference type="Proteomes" id="UP000466517">
    <property type="component" value="Chromosome"/>
</dbReference>
<feature type="domain" description="Low molecular weight protein antigen 6 PH" evidence="2">
    <location>
        <begin position="56"/>
        <end position="126"/>
    </location>
</feature>
<evidence type="ECO:0000313" key="3">
    <source>
        <dbReference type="EMBL" id="BBZ27791.1"/>
    </source>
</evidence>
<gene>
    <name evidence="3" type="ORF">MMAD_20860</name>
</gene>
<feature type="transmembrane region" description="Helical" evidence="1">
    <location>
        <begin position="38"/>
        <end position="55"/>
    </location>
</feature>
<keyword evidence="1" id="KW-0812">Transmembrane</keyword>
<dbReference type="AlphaFoldDB" id="A0A7I7XF28"/>
<keyword evidence="1" id="KW-1133">Transmembrane helix</keyword>
<evidence type="ECO:0000256" key="1">
    <source>
        <dbReference type="SAM" id="Phobius"/>
    </source>
</evidence>
<evidence type="ECO:0000313" key="4">
    <source>
        <dbReference type="Proteomes" id="UP000466517"/>
    </source>
</evidence>
<proteinExistence type="predicted"/>
<protein>
    <recommendedName>
        <fullName evidence="2">Low molecular weight protein antigen 6 PH domain-containing protein</fullName>
    </recommendedName>
</protein>